<gene>
    <name evidence="2" type="ORF">AKG39_14575</name>
</gene>
<name>A0A0L6TXE8_9FIRM</name>
<dbReference type="InterPro" id="IPR052742">
    <property type="entry name" value="Mito_N-acetyltransferase"/>
</dbReference>
<reference evidence="3" key="1">
    <citation type="submission" date="2015-07" db="EMBL/GenBank/DDBJ databases">
        <title>Draft genome sequence of Acetobacterium bakii DSM 8293, a potential psychrophilic chemical producer through syngas fermentation.</title>
        <authorList>
            <person name="Song Y."/>
            <person name="Hwang S."/>
            <person name="Cho B.-K."/>
        </authorList>
    </citation>
    <scope>NUCLEOTIDE SEQUENCE [LARGE SCALE GENOMIC DNA]</scope>
    <source>
        <strain evidence="3">DSM 8239</strain>
    </source>
</reference>
<dbReference type="RefSeq" id="WP_050741138.1">
    <property type="nucleotide sequence ID" value="NZ_LGYO01000040.1"/>
</dbReference>
<evidence type="ECO:0000259" key="1">
    <source>
        <dbReference type="PROSITE" id="PS51186"/>
    </source>
</evidence>
<dbReference type="PATRIC" id="fig|52689.4.peg.2428"/>
<dbReference type="AlphaFoldDB" id="A0A0L6TXE8"/>
<evidence type="ECO:0000313" key="2">
    <source>
        <dbReference type="EMBL" id="KNZ40931.1"/>
    </source>
</evidence>
<dbReference type="PANTHER" id="PTHR43138:SF1">
    <property type="entry name" value="N-ACETYLTRANSFERASE ACA1"/>
    <property type="match status" value="1"/>
</dbReference>
<keyword evidence="3" id="KW-1185">Reference proteome</keyword>
<comment type="caution">
    <text evidence="2">The sequence shown here is derived from an EMBL/GenBank/DDBJ whole genome shotgun (WGS) entry which is preliminary data.</text>
</comment>
<dbReference type="Proteomes" id="UP000036873">
    <property type="component" value="Unassembled WGS sequence"/>
</dbReference>
<dbReference type="OrthoDB" id="9802340at2"/>
<dbReference type="PANTHER" id="PTHR43138">
    <property type="entry name" value="ACETYLTRANSFERASE, GNAT FAMILY"/>
    <property type="match status" value="1"/>
</dbReference>
<dbReference type="Gene3D" id="3.40.630.30">
    <property type="match status" value="1"/>
</dbReference>
<sequence length="161" mass="17829">MEITIRGYADSDIETMTHIWNEVVSEGIAFPQIEGLTASTAKAFFASQSFTGVAVVKDEVLGLYILHPNNIGRCGHIANASFAVISSARGLHIGEKLVSHCLEQARKIGFQLLQFNAVVRINFSAIHLYEKLGFIRLGMIPKGFLLKDGTYEDIILFYHTL</sequence>
<proteinExistence type="predicted"/>
<keyword evidence="2" id="KW-0808">Transferase</keyword>
<evidence type="ECO:0000313" key="3">
    <source>
        <dbReference type="Proteomes" id="UP000036873"/>
    </source>
</evidence>
<dbReference type="Pfam" id="PF00583">
    <property type="entry name" value="Acetyltransf_1"/>
    <property type="match status" value="1"/>
</dbReference>
<dbReference type="EMBL" id="LGYO01000040">
    <property type="protein sequence ID" value="KNZ40931.1"/>
    <property type="molecule type" value="Genomic_DNA"/>
</dbReference>
<dbReference type="PROSITE" id="PS51186">
    <property type="entry name" value="GNAT"/>
    <property type="match status" value="1"/>
</dbReference>
<protein>
    <submittedName>
        <fullName evidence="2">GCN5 family acetyltransferase</fullName>
    </submittedName>
</protein>
<feature type="domain" description="N-acetyltransferase" evidence="1">
    <location>
        <begin position="3"/>
        <end position="158"/>
    </location>
</feature>
<dbReference type="CDD" id="cd04301">
    <property type="entry name" value="NAT_SF"/>
    <property type="match status" value="1"/>
</dbReference>
<dbReference type="GO" id="GO:0016747">
    <property type="term" value="F:acyltransferase activity, transferring groups other than amino-acyl groups"/>
    <property type="evidence" value="ECO:0007669"/>
    <property type="project" value="InterPro"/>
</dbReference>
<dbReference type="InterPro" id="IPR000182">
    <property type="entry name" value="GNAT_dom"/>
</dbReference>
<dbReference type="SUPFAM" id="SSF55729">
    <property type="entry name" value="Acyl-CoA N-acyltransferases (Nat)"/>
    <property type="match status" value="1"/>
</dbReference>
<dbReference type="STRING" id="52689.AKG39_14575"/>
<organism evidence="2 3">
    <name type="scientific">Acetobacterium bakii</name>
    <dbReference type="NCBI Taxonomy" id="52689"/>
    <lineage>
        <taxon>Bacteria</taxon>
        <taxon>Bacillati</taxon>
        <taxon>Bacillota</taxon>
        <taxon>Clostridia</taxon>
        <taxon>Eubacteriales</taxon>
        <taxon>Eubacteriaceae</taxon>
        <taxon>Acetobacterium</taxon>
    </lineage>
</organism>
<accession>A0A0L6TXE8</accession>
<dbReference type="InterPro" id="IPR016181">
    <property type="entry name" value="Acyl_CoA_acyltransferase"/>
</dbReference>